<dbReference type="PANTHER" id="PTHR48111">
    <property type="entry name" value="REGULATOR OF RPOS"/>
    <property type="match status" value="1"/>
</dbReference>
<dbReference type="InterPro" id="IPR001789">
    <property type="entry name" value="Sig_transdc_resp-reg_receiver"/>
</dbReference>
<dbReference type="STRING" id="59922.P9303_06271"/>
<reference evidence="8 9" key="1">
    <citation type="journal article" date="2007" name="PLoS Genet.">
        <title>Patterns and implications of gene gain and loss in the evolution of Prochlorococcus.</title>
        <authorList>
            <person name="Kettler G.C."/>
            <person name="Martiny A.C."/>
            <person name="Huang K."/>
            <person name="Zucker J."/>
            <person name="Coleman M.L."/>
            <person name="Rodrigue S."/>
            <person name="Chen F."/>
            <person name="Lapidus A."/>
            <person name="Ferriera S."/>
            <person name="Johnson J."/>
            <person name="Steglich C."/>
            <person name="Church G.M."/>
            <person name="Richardson P."/>
            <person name="Chisholm S.W."/>
        </authorList>
    </citation>
    <scope>NUCLEOTIDE SEQUENCE [LARGE SCALE GENOMIC DNA]</scope>
    <source>
        <strain evidence="8 9">MIT 9303</strain>
    </source>
</reference>
<sequence>MNQTDSPNRIEKSGETQPLTVAIVDDDPRVRELLKEEIQDEGHHVLSFESAETFLDNSSLESIDLVLLDLMMPGMNGLECLQQLHRQACHDKLPRIVVVSALSDPSKQRQVLEAGAESYVIKPDLFERLPTLLNGSTP</sequence>
<dbReference type="CDD" id="cd00156">
    <property type="entry name" value="REC"/>
    <property type="match status" value="1"/>
</dbReference>
<dbReference type="GO" id="GO:0005829">
    <property type="term" value="C:cytosol"/>
    <property type="evidence" value="ECO:0007669"/>
    <property type="project" value="TreeGrafter"/>
</dbReference>
<name>A2C7B9_PROM3</name>
<evidence type="ECO:0000256" key="3">
    <source>
        <dbReference type="ARBA" id="ARBA00023015"/>
    </source>
</evidence>
<keyword evidence="2" id="KW-0902">Two-component regulatory system</keyword>
<feature type="modified residue" description="4-aspartylphosphate" evidence="6">
    <location>
        <position position="69"/>
    </location>
</feature>
<evidence type="ECO:0000256" key="4">
    <source>
        <dbReference type="ARBA" id="ARBA00023125"/>
    </source>
</evidence>
<evidence type="ECO:0000259" key="7">
    <source>
        <dbReference type="PROSITE" id="PS50110"/>
    </source>
</evidence>
<evidence type="ECO:0000256" key="2">
    <source>
        <dbReference type="ARBA" id="ARBA00023012"/>
    </source>
</evidence>
<dbReference type="Pfam" id="PF00072">
    <property type="entry name" value="Response_reg"/>
    <property type="match status" value="1"/>
</dbReference>
<proteinExistence type="predicted"/>
<dbReference type="BioCyc" id="PMAR59922:G1G80-577-MONOMER"/>
<keyword evidence="3" id="KW-0805">Transcription regulation</keyword>
<dbReference type="InterPro" id="IPR011006">
    <property type="entry name" value="CheY-like_superfamily"/>
</dbReference>
<dbReference type="GO" id="GO:0006355">
    <property type="term" value="P:regulation of DNA-templated transcription"/>
    <property type="evidence" value="ECO:0007669"/>
    <property type="project" value="TreeGrafter"/>
</dbReference>
<evidence type="ECO:0000313" key="8">
    <source>
        <dbReference type="EMBL" id="ABM77379.1"/>
    </source>
</evidence>
<dbReference type="Proteomes" id="UP000002274">
    <property type="component" value="Chromosome"/>
</dbReference>
<dbReference type="KEGG" id="pmf:P9303_06271"/>
<organism evidence="8 9">
    <name type="scientific">Prochlorococcus marinus (strain MIT 9303)</name>
    <dbReference type="NCBI Taxonomy" id="59922"/>
    <lineage>
        <taxon>Bacteria</taxon>
        <taxon>Bacillati</taxon>
        <taxon>Cyanobacteriota</taxon>
        <taxon>Cyanophyceae</taxon>
        <taxon>Synechococcales</taxon>
        <taxon>Prochlorococcaceae</taxon>
        <taxon>Prochlorococcus</taxon>
    </lineage>
</organism>
<protein>
    <submittedName>
        <fullName evidence="8">Response regulator receiver domain</fullName>
    </submittedName>
</protein>
<evidence type="ECO:0000256" key="6">
    <source>
        <dbReference type="PROSITE-ProRule" id="PRU00169"/>
    </source>
</evidence>
<keyword evidence="5" id="KW-0804">Transcription</keyword>
<keyword evidence="1 6" id="KW-0597">Phosphoprotein</keyword>
<dbReference type="RefSeq" id="WP_011825298.1">
    <property type="nucleotide sequence ID" value="NC_008820.1"/>
</dbReference>
<gene>
    <name evidence="8" type="ordered locus">P9303_06271</name>
</gene>
<dbReference type="SUPFAM" id="SSF52172">
    <property type="entry name" value="CheY-like"/>
    <property type="match status" value="1"/>
</dbReference>
<evidence type="ECO:0000256" key="1">
    <source>
        <dbReference type="ARBA" id="ARBA00022553"/>
    </source>
</evidence>
<dbReference type="GO" id="GO:0032993">
    <property type="term" value="C:protein-DNA complex"/>
    <property type="evidence" value="ECO:0007669"/>
    <property type="project" value="TreeGrafter"/>
</dbReference>
<accession>A2C7B9</accession>
<dbReference type="HOGENOM" id="CLU_000445_69_9_3"/>
<dbReference type="GO" id="GO:0000156">
    <property type="term" value="F:phosphorelay response regulator activity"/>
    <property type="evidence" value="ECO:0007669"/>
    <property type="project" value="TreeGrafter"/>
</dbReference>
<dbReference type="GO" id="GO:0000976">
    <property type="term" value="F:transcription cis-regulatory region binding"/>
    <property type="evidence" value="ECO:0007669"/>
    <property type="project" value="TreeGrafter"/>
</dbReference>
<dbReference type="SMART" id="SM00448">
    <property type="entry name" value="REC"/>
    <property type="match status" value="1"/>
</dbReference>
<feature type="domain" description="Response regulatory" evidence="7">
    <location>
        <begin position="20"/>
        <end position="137"/>
    </location>
</feature>
<evidence type="ECO:0000313" key="9">
    <source>
        <dbReference type="Proteomes" id="UP000002274"/>
    </source>
</evidence>
<dbReference type="EMBL" id="CP000554">
    <property type="protein sequence ID" value="ABM77379.1"/>
    <property type="molecule type" value="Genomic_DNA"/>
</dbReference>
<dbReference type="InterPro" id="IPR039420">
    <property type="entry name" value="WalR-like"/>
</dbReference>
<dbReference type="AlphaFoldDB" id="A2C7B9"/>
<keyword evidence="4" id="KW-0238">DNA-binding</keyword>
<evidence type="ECO:0000256" key="5">
    <source>
        <dbReference type="ARBA" id="ARBA00023163"/>
    </source>
</evidence>
<dbReference type="Gene3D" id="3.40.50.2300">
    <property type="match status" value="1"/>
</dbReference>
<dbReference type="PANTHER" id="PTHR48111:SF1">
    <property type="entry name" value="TWO-COMPONENT RESPONSE REGULATOR ORR33"/>
    <property type="match status" value="1"/>
</dbReference>
<dbReference type="PROSITE" id="PS50110">
    <property type="entry name" value="RESPONSE_REGULATORY"/>
    <property type="match status" value="1"/>
</dbReference>